<comment type="caution">
    <text evidence="3">The sequence shown here is derived from an EMBL/GenBank/DDBJ whole genome shotgun (WGS) entry which is preliminary data.</text>
</comment>
<reference evidence="3 4" key="1">
    <citation type="submission" date="2022-04" db="EMBL/GenBank/DDBJ databases">
        <title>Genome draft of Actinomadura sp. ATCC 31491.</title>
        <authorList>
            <person name="Shi X."/>
            <person name="Du Y."/>
        </authorList>
    </citation>
    <scope>NUCLEOTIDE SEQUENCE [LARGE SCALE GENOMIC DNA]</scope>
    <source>
        <strain evidence="3 4">ATCC 31491</strain>
    </source>
</reference>
<dbReference type="Gene3D" id="3.30.750.24">
    <property type="entry name" value="STAS domain"/>
    <property type="match status" value="1"/>
</dbReference>
<gene>
    <name evidence="3" type="ORF">MF672_013525</name>
</gene>
<sequence length="133" mass="14274">MTSFTFDGNARISPVVHPFGLRVSGEIDRDSHDLLARALAWAVRQGDGDVHLHLGALTFIDVTGLRKITSTAAGLPAPRKLVLDAIRPVVGRLLKLLGWSLSEDGHLYVPANGHSRPKLPDIPHPAPPGDPAF</sequence>
<organism evidence="3 4">
    <name type="scientific">Actinomadura luzonensis</name>
    <dbReference type="NCBI Taxonomy" id="2805427"/>
    <lineage>
        <taxon>Bacteria</taxon>
        <taxon>Bacillati</taxon>
        <taxon>Actinomycetota</taxon>
        <taxon>Actinomycetes</taxon>
        <taxon>Streptosporangiales</taxon>
        <taxon>Thermomonosporaceae</taxon>
        <taxon>Actinomadura</taxon>
    </lineage>
</organism>
<dbReference type="EMBL" id="JAKRKC020000001">
    <property type="protein sequence ID" value="MCK2214805.1"/>
    <property type="molecule type" value="Genomic_DNA"/>
</dbReference>
<dbReference type="Proteomes" id="UP001317259">
    <property type="component" value="Unassembled WGS sequence"/>
</dbReference>
<name>A0ABT0FR80_9ACTN</name>
<feature type="compositionally biased region" description="Pro residues" evidence="1">
    <location>
        <begin position="120"/>
        <end position="133"/>
    </location>
</feature>
<dbReference type="CDD" id="cd07043">
    <property type="entry name" value="STAS_anti-anti-sigma_factors"/>
    <property type="match status" value="1"/>
</dbReference>
<evidence type="ECO:0000313" key="3">
    <source>
        <dbReference type="EMBL" id="MCK2214805.1"/>
    </source>
</evidence>
<proteinExistence type="predicted"/>
<dbReference type="PROSITE" id="PS50801">
    <property type="entry name" value="STAS"/>
    <property type="match status" value="1"/>
</dbReference>
<evidence type="ECO:0000256" key="1">
    <source>
        <dbReference type="SAM" id="MobiDB-lite"/>
    </source>
</evidence>
<feature type="region of interest" description="Disordered" evidence="1">
    <location>
        <begin position="112"/>
        <end position="133"/>
    </location>
</feature>
<dbReference type="InterPro" id="IPR002645">
    <property type="entry name" value="STAS_dom"/>
</dbReference>
<dbReference type="SUPFAM" id="SSF52091">
    <property type="entry name" value="SpoIIaa-like"/>
    <property type="match status" value="1"/>
</dbReference>
<keyword evidence="4" id="KW-1185">Reference proteome</keyword>
<dbReference type="InterPro" id="IPR036513">
    <property type="entry name" value="STAS_dom_sf"/>
</dbReference>
<evidence type="ECO:0000313" key="4">
    <source>
        <dbReference type="Proteomes" id="UP001317259"/>
    </source>
</evidence>
<evidence type="ECO:0000259" key="2">
    <source>
        <dbReference type="PROSITE" id="PS50801"/>
    </source>
</evidence>
<accession>A0ABT0FR80</accession>
<protein>
    <submittedName>
        <fullName evidence="3">STAS domain-containing protein</fullName>
    </submittedName>
</protein>
<dbReference type="InterPro" id="IPR058548">
    <property type="entry name" value="MlaB-like_STAS"/>
</dbReference>
<dbReference type="Pfam" id="PF13466">
    <property type="entry name" value="STAS_2"/>
    <property type="match status" value="1"/>
</dbReference>
<feature type="domain" description="STAS" evidence="2">
    <location>
        <begin position="21"/>
        <end position="98"/>
    </location>
</feature>
<dbReference type="RefSeq" id="WP_242382193.1">
    <property type="nucleotide sequence ID" value="NZ_JAKRKC020000001.1"/>
</dbReference>